<dbReference type="Proteomes" id="UP000287651">
    <property type="component" value="Unassembled WGS sequence"/>
</dbReference>
<evidence type="ECO:0008006" key="4">
    <source>
        <dbReference type="Google" id="ProtNLM"/>
    </source>
</evidence>
<feature type="compositionally biased region" description="Basic and acidic residues" evidence="1">
    <location>
        <begin position="86"/>
        <end position="95"/>
    </location>
</feature>
<feature type="compositionally biased region" description="Acidic residues" evidence="1">
    <location>
        <begin position="316"/>
        <end position="337"/>
    </location>
</feature>
<sequence>MERLRMATKTDDAEAKMFDFDPKHIDWEDYFSSIHIPANDMAVITVWFERRSNLLWYSCTVEGSGFRRATGPTRKKWEQQGPARGGWRDWRRGWSSDEGGGRVAAASSSCCGRGGRGKEYGRMGAAAAEKGAIVVDAGAAAAVWLKHGCAPAGWGCRRHMGATTATTKARMSCGSRKRRRRYCAPAGKKKERATAAKQRRQRGNSSSEEEWQAAANDGWQRWQVRSREEGSAEGVRLERRRRQRRCAATAVGEEEKKRQRRQRLWRHWPATGAGEMGQQQRRRWSTARAGEMGQQQRRRWPAARAGEEERQHDRYDDDDDNNDVDDDSNDDDDDEWSDYGITTNAEDI</sequence>
<accession>A0A426ZGL8</accession>
<feature type="compositionally biased region" description="Basic and acidic residues" evidence="1">
    <location>
        <begin position="305"/>
        <end position="315"/>
    </location>
</feature>
<comment type="caution">
    <text evidence="2">The sequence shown here is derived from an EMBL/GenBank/DDBJ whole genome shotgun (WGS) entry which is preliminary data.</text>
</comment>
<gene>
    <name evidence="2" type="ORF">B296_00000870</name>
</gene>
<proteinExistence type="predicted"/>
<name>A0A426ZGL8_ENSVE</name>
<evidence type="ECO:0000313" key="2">
    <source>
        <dbReference type="EMBL" id="RRT63123.1"/>
    </source>
</evidence>
<feature type="compositionally biased region" description="Basic residues" evidence="1">
    <location>
        <begin position="175"/>
        <end position="202"/>
    </location>
</feature>
<dbReference type="EMBL" id="AMZH03006715">
    <property type="protein sequence ID" value="RRT63123.1"/>
    <property type="molecule type" value="Genomic_DNA"/>
</dbReference>
<dbReference type="AlphaFoldDB" id="A0A426ZGL8"/>
<protein>
    <recommendedName>
        <fullName evidence="4">Fatty acyl-CoA reductase C-terminal domain-containing protein</fullName>
    </recommendedName>
</protein>
<feature type="region of interest" description="Disordered" evidence="1">
    <location>
        <begin position="76"/>
        <end position="101"/>
    </location>
</feature>
<evidence type="ECO:0000313" key="3">
    <source>
        <dbReference type="Proteomes" id="UP000287651"/>
    </source>
</evidence>
<reference evidence="2 3" key="1">
    <citation type="journal article" date="2014" name="Agronomy (Basel)">
        <title>A Draft Genome Sequence for Ensete ventricosum, the Drought-Tolerant Tree Against Hunger.</title>
        <authorList>
            <person name="Harrison J."/>
            <person name="Moore K.A."/>
            <person name="Paszkiewicz K."/>
            <person name="Jones T."/>
            <person name="Grant M."/>
            <person name="Ambacheew D."/>
            <person name="Muzemil S."/>
            <person name="Studholme D.J."/>
        </authorList>
    </citation>
    <scope>NUCLEOTIDE SEQUENCE [LARGE SCALE GENOMIC DNA]</scope>
</reference>
<organism evidence="2 3">
    <name type="scientific">Ensete ventricosum</name>
    <name type="common">Abyssinian banana</name>
    <name type="synonym">Musa ensete</name>
    <dbReference type="NCBI Taxonomy" id="4639"/>
    <lineage>
        <taxon>Eukaryota</taxon>
        <taxon>Viridiplantae</taxon>
        <taxon>Streptophyta</taxon>
        <taxon>Embryophyta</taxon>
        <taxon>Tracheophyta</taxon>
        <taxon>Spermatophyta</taxon>
        <taxon>Magnoliopsida</taxon>
        <taxon>Liliopsida</taxon>
        <taxon>Zingiberales</taxon>
        <taxon>Musaceae</taxon>
        <taxon>Ensete</taxon>
    </lineage>
</organism>
<feature type="region of interest" description="Disordered" evidence="1">
    <location>
        <begin position="169"/>
        <end position="348"/>
    </location>
</feature>
<evidence type="ECO:0000256" key="1">
    <source>
        <dbReference type="SAM" id="MobiDB-lite"/>
    </source>
</evidence>